<feature type="transmembrane region" description="Helical" evidence="12">
    <location>
        <begin position="211"/>
        <end position="229"/>
    </location>
</feature>
<feature type="transmembrane region" description="Helical" evidence="12">
    <location>
        <begin position="78"/>
        <end position="96"/>
    </location>
</feature>
<evidence type="ECO:0000256" key="9">
    <source>
        <dbReference type="ARBA" id="ARBA00022989"/>
    </source>
</evidence>
<evidence type="ECO:0000256" key="2">
    <source>
        <dbReference type="ARBA" id="ARBA00004651"/>
    </source>
</evidence>
<evidence type="ECO:0000256" key="6">
    <source>
        <dbReference type="ARBA" id="ARBA00022723"/>
    </source>
</evidence>
<keyword evidence="10 14" id="KW-0482">Metalloprotease</keyword>
<feature type="transmembrane region" description="Helical" evidence="12">
    <location>
        <begin position="37"/>
        <end position="66"/>
    </location>
</feature>
<dbReference type="GO" id="GO:0006508">
    <property type="term" value="P:proteolysis"/>
    <property type="evidence" value="ECO:0007669"/>
    <property type="project" value="UniProtKB-KW"/>
</dbReference>
<evidence type="ECO:0000256" key="5">
    <source>
        <dbReference type="ARBA" id="ARBA00022692"/>
    </source>
</evidence>
<keyword evidence="15" id="KW-1185">Reference proteome</keyword>
<evidence type="ECO:0000259" key="13">
    <source>
        <dbReference type="Pfam" id="PF01435"/>
    </source>
</evidence>
<dbReference type="InterPro" id="IPR001915">
    <property type="entry name" value="Peptidase_M48"/>
</dbReference>
<dbReference type="Gene3D" id="3.30.2010.10">
    <property type="entry name" value="Metalloproteases ('zincins'), catalytic domain"/>
    <property type="match status" value="1"/>
</dbReference>
<sequence>MAATMRGGRMAEHGDRERMRELEAEARDAPGRYRLRLLALALLGHGVIAGLLLLALAPFVLVAVHLFVGGASLAPQHAYVLVLPAVVAAVVLRTLWVRFEPPPGHRLAPEEAPLLQAEVERMRLAMGGPPLEGIVIDGDFNAKAASVPRALGLLGHRHTLVLGLPLMRVLDRDELRAVIAHEFGHFAAHDGRFAAWIYLSRGTWYRLRDGMARHGLSFAWLLAKFYGWLAPHFDLCSRALTRRHEYAADAAAAGTVGAEAAASALLRVEIASRRLETRFWPQLWARARTQGHPPAQLQASLLQAMQGDAVDLDRLLASAARGQDPRDTHPTLPQRLDALQAPARLGTPGESATTLLGPLQDALERRLDATWRDAIRGHWDALHTAASRDRARLAELDGVREPTPEQLAEHALLVEQLRIDFDPLPLYERALAADPARVLALFRAGLLQLRRGEAESGAARLRKAVELDPGAARAALEELHGIEADPDLDPATVATIDALRETLSPLAVALPAPGESSAEDVLQPHALDPGALQRLCRRLACEPRIARAWIARQPMALREAPAHYLVLLDWRGSVAGEAAALGPLSQSLAIPGASVELFTGTDRRRLAAQVRAACGEPVYRKGR</sequence>
<keyword evidence="8" id="KW-0862">Zinc</keyword>
<evidence type="ECO:0000256" key="3">
    <source>
        <dbReference type="ARBA" id="ARBA00022475"/>
    </source>
</evidence>
<dbReference type="CDD" id="cd07328">
    <property type="entry name" value="M48_Ste24p_like"/>
    <property type="match status" value="1"/>
</dbReference>
<evidence type="ECO:0000313" key="14">
    <source>
        <dbReference type="EMBL" id="TYT26658.1"/>
    </source>
</evidence>
<dbReference type="GO" id="GO:0005886">
    <property type="term" value="C:plasma membrane"/>
    <property type="evidence" value="ECO:0007669"/>
    <property type="project" value="UniProtKB-SubCell"/>
</dbReference>
<protein>
    <submittedName>
        <fullName evidence="14">M48 family metalloprotease</fullName>
    </submittedName>
</protein>
<gene>
    <name evidence="14" type="ORF">FZO89_10520</name>
</gene>
<keyword evidence="7" id="KW-0378">Hydrolase</keyword>
<keyword evidence="11 12" id="KW-0472">Membrane</keyword>
<organism evidence="14 15">
    <name type="scientific">Luteimonas viscosa</name>
    <dbReference type="NCBI Taxonomy" id="1132694"/>
    <lineage>
        <taxon>Bacteria</taxon>
        <taxon>Pseudomonadati</taxon>
        <taxon>Pseudomonadota</taxon>
        <taxon>Gammaproteobacteria</taxon>
        <taxon>Lysobacterales</taxon>
        <taxon>Lysobacteraceae</taxon>
        <taxon>Luteimonas</taxon>
    </lineage>
</organism>
<keyword evidence="4 14" id="KW-0645">Protease</keyword>
<evidence type="ECO:0000256" key="10">
    <source>
        <dbReference type="ARBA" id="ARBA00023049"/>
    </source>
</evidence>
<feature type="domain" description="Peptidase M48" evidence="13">
    <location>
        <begin position="151"/>
        <end position="342"/>
    </location>
</feature>
<name>A0A5D4XPR6_9GAMM</name>
<dbReference type="PANTHER" id="PTHR43221">
    <property type="entry name" value="PROTEASE HTPX"/>
    <property type="match status" value="1"/>
</dbReference>
<evidence type="ECO:0000256" key="7">
    <source>
        <dbReference type="ARBA" id="ARBA00022801"/>
    </source>
</evidence>
<dbReference type="GO" id="GO:0046872">
    <property type="term" value="F:metal ion binding"/>
    <property type="evidence" value="ECO:0007669"/>
    <property type="project" value="UniProtKB-KW"/>
</dbReference>
<comment type="subcellular location">
    <subcellularLocation>
        <location evidence="2">Cell membrane</location>
        <topology evidence="2">Multi-pass membrane protein</topology>
    </subcellularLocation>
</comment>
<dbReference type="EMBL" id="VTFT01000001">
    <property type="protein sequence ID" value="TYT26658.1"/>
    <property type="molecule type" value="Genomic_DNA"/>
</dbReference>
<evidence type="ECO:0000256" key="8">
    <source>
        <dbReference type="ARBA" id="ARBA00022833"/>
    </source>
</evidence>
<dbReference type="OrthoDB" id="9789270at2"/>
<keyword evidence="3" id="KW-1003">Cell membrane</keyword>
<evidence type="ECO:0000256" key="1">
    <source>
        <dbReference type="ARBA" id="ARBA00001947"/>
    </source>
</evidence>
<comment type="cofactor">
    <cofactor evidence="1">
        <name>Zn(2+)</name>
        <dbReference type="ChEBI" id="CHEBI:29105"/>
    </cofactor>
</comment>
<evidence type="ECO:0000256" key="11">
    <source>
        <dbReference type="ARBA" id="ARBA00023136"/>
    </source>
</evidence>
<dbReference type="GO" id="GO:0004222">
    <property type="term" value="F:metalloendopeptidase activity"/>
    <property type="evidence" value="ECO:0007669"/>
    <property type="project" value="InterPro"/>
</dbReference>
<reference evidence="14 15" key="1">
    <citation type="submission" date="2019-08" db="EMBL/GenBank/DDBJ databases">
        <title>Luteimonas viscosus sp. nov., isolated from soil of a sunflower field.</title>
        <authorList>
            <person name="Jianli Z."/>
            <person name="Ying Z."/>
        </authorList>
    </citation>
    <scope>NUCLEOTIDE SEQUENCE [LARGE SCALE GENOMIC DNA]</scope>
    <source>
        <strain evidence="14 15">XBU10</strain>
    </source>
</reference>
<dbReference type="InterPro" id="IPR011990">
    <property type="entry name" value="TPR-like_helical_dom_sf"/>
</dbReference>
<keyword evidence="5 12" id="KW-0812">Transmembrane</keyword>
<dbReference type="PANTHER" id="PTHR43221:SF1">
    <property type="entry name" value="PROTEASE HTPX"/>
    <property type="match status" value="1"/>
</dbReference>
<proteinExistence type="predicted"/>
<evidence type="ECO:0000256" key="4">
    <source>
        <dbReference type="ARBA" id="ARBA00022670"/>
    </source>
</evidence>
<keyword evidence="6" id="KW-0479">Metal-binding</keyword>
<dbReference type="InterPro" id="IPR050083">
    <property type="entry name" value="HtpX_protease"/>
</dbReference>
<dbReference type="Pfam" id="PF01435">
    <property type="entry name" value="Peptidase_M48"/>
    <property type="match status" value="1"/>
</dbReference>
<comment type="caution">
    <text evidence="14">The sequence shown here is derived from an EMBL/GenBank/DDBJ whole genome shotgun (WGS) entry which is preliminary data.</text>
</comment>
<evidence type="ECO:0000256" key="12">
    <source>
        <dbReference type="SAM" id="Phobius"/>
    </source>
</evidence>
<dbReference type="Proteomes" id="UP000324973">
    <property type="component" value="Unassembled WGS sequence"/>
</dbReference>
<accession>A0A5D4XPR6</accession>
<keyword evidence="9 12" id="KW-1133">Transmembrane helix</keyword>
<evidence type="ECO:0000313" key="15">
    <source>
        <dbReference type="Proteomes" id="UP000324973"/>
    </source>
</evidence>
<dbReference type="Gene3D" id="1.25.40.10">
    <property type="entry name" value="Tetratricopeptide repeat domain"/>
    <property type="match status" value="1"/>
</dbReference>
<dbReference type="AlphaFoldDB" id="A0A5D4XPR6"/>
<dbReference type="SUPFAM" id="SSF48452">
    <property type="entry name" value="TPR-like"/>
    <property type="match status" value="1"/>
</dbReference>